<proteinExistence type="predicted"/>
<evidence type="ECO:0000313" key="2">
    <source>
        <dbReference type="Proteomes" id="UP001501074"/>
    </source>
</evidence>
<protein>
    <submittedName>
        <fullName evidence="1">Uncharacterized protein</fullName>
    </submittedName>
</protein>
<reference evidence="2" key="1">
    <citation type="journal article" date="2019" name="Int. J. Syst. Evol. Microbiol.">
        <title>The Global Catalogue of Microorganisms (GCM) 10K type strain sequencing project: providing services to taxonomists for standard genome sequencing and annotation.</title>
        <authorList>
            <consortium name="The Broad Institute Genomics Platform"/>
            <consortium name="The Broad Institute Genome Sequencing Center for Infectious Disease"/>
            <person name="Wu L."/>
            <person name="Ma J."/>
        </authorList>
    </citation>
    <scope>NUCLEOTIDE SEQUENCE [LARGE SCALE GENOMIC DNA]</scope>
    <source>
        <strain evidence="2">JCM 16902</strain>
    </source>
</reference>
<dbReference type="Proteomes" id="UP001501074">
    <property type="component" value="Unassembled WGS sequence"/>
</dbReference>
<organism evidence="1 2">
    <name type="scientific">Kineosporia mesophila</name>
    <dbReference type="NCBI Taxonomy" id="566012"/>
    <lineage>
        <taxon>Bacteria</taxon>
        <taxon>Bacillati</taxon>
        <taxon>Actinomycetota</taxon>
        <taxon>Actinomycetes</taxon>
        <taxon>Kineosporiales</taxon>
        <taxon>Kineosporiaceae</taxon>
        <taxon>Kineosporia</taxon>
    </lineage>
</organism>
<sequence length="91" mass="10035">MRYGGGQQENGEAFSFQMRQRVLDPGQLRLSPSRKSVYPALVVSKLVVSPPADVVRRVAQDAIDCRPSEGIVEKAVPYPQNCVLSSDGWFV</sequence>
<evidence type="ECO:0000313" key="1">
    <source>
        <dbReference type="EMBL" id="GAA3621782.1"/>
    </source>
</evidence>
<dbReference type="EMBL" id="BAAAZO010000008">
    <property type="protein sequence ID" value="GAA3621782.1"/>
    <property type="molecule type" value="Genomic_DNA"/>
</dbReference>
<gene>
    <name evidence="1" type="ORF">GCM10022223_43350</name>
</gene>
<comment type="caution">
    <text evidence="1">The sequence shown here is derived from an EMBL/GenBank/DDBJ whole genome shotgun (WGS) entry which is preliminary data.</text>
</comment>
<keyword evidence="2" id="KW-1185">Reference proteome</keyword>
<name>A0ABP6ZXW3_9ACTN</name>
<accession>A0ABP6ZXW3</accession>